<dbReference type="EMBL" id="AZEU01000044">
    <property type="protein sequence ID" value="KRL52200.1"/>
    <property type="molecule type" value="Genomic_DNA"/>
</dbReference>
<dbReference type="RefSeq" id="WP_056962532.1">
    <property type="nucleotide sequence ID" value="NZ_AZEU01000044.1"/>
</dbReference>
<proteinExistence type="predicted"/>
<sequence length="363" mass="41130">MHYLHNISIRRFAKRDLEQFAQTVGPQITGAALNLAVITDTHDRTQLSRTFYGPNGYWHVQEQHWLTNELPIDWRVHLGDMVDGSEPAVLTMWRLRNIINDYCADSVPFVIARGNHDDNDKYAEKNRRFAGSFHPWVYHDLVWEKMAQQVGGPSVSRHGLSVFDHGNVRVITLNTSDVPVKWVAGRKNYDIKKNLAVTAAQLQELADALKGAGDRDVLILAHAPAMTRPNKPGVRFNAKPLHELLRAFNEGLKGVLNCGNHPDFGGLVSFDFSDNPGKIIAYVAGHWHVEEDFSVNGIHYSVLNNSALMGWNHGLTTRYNRRWHRRINDPSEYAGYVISVDTKARRLRVFGYGAASPKRVFAY</sequence>
<evidence type="ECO:0000313" key="3">
    <source>
        <dbReference type="Proteomes" id="UP000051790"/>
    </source>
</evidence>
<name>A0A0R1RFR4_9LACO</name>
<gene>
    <name evidence="2" type="ORF">FD01_GL002658</name>
</gene>
<reference evidence="2 3" key="1">
    <citation type="journal article" date="2015" name="Genome Announc.">
        <title>Expanding the biotechnology potential of lactobacilli through comparative genomics of 213 strains and associated genera.</title>
        <authorList>
            <person name="Sun Z."/>
            <person name="Harris H.M."/>
            <person name="McCann A."/>
            <person name="Guo C."/>
            <person name="Argimon S."/>
            <person name="Zhang W."/>
            <person name="Yang X."/>
            <person name="Jeffery I.B."/>
            <person name="Cooney J.C."/>
            <person name="Kagawa T.F."/>
            <person name="Liu W."/>
            <person name="Song Y."/>
            <person name="Salvetti E."/>
            <person name="Wrobel A."/>
            <person name="Rasinkangas P."/>
            <person name="Parkhill J."/>
            <person name="Rea M.C."/>
            <person name="O'Sullivan O."/>
            <person name="Ritari J."/>
            <person name="Douillard F.P."/>
            <person name="Paul Ross R."/>
            <person name="Yang R."/>
            <person name="Briner A.E."/>
            <person name="Felis G.E."/>
            <person name="de Vos W.M."/>
            <person name="Barrangou R."/>
            <person name="Klaenhammer T.R."/>
            <person name="Caufield P.W."/>
            <person name="Cui Y."/>
            <person name="Zhang H."/>
            <person name="O'Toole P.W."/>
        </authorList>
    </citation>
    <scope>NUCLEOTIDE SEQUENCE [LARGE SCALE GENOMIC DNA]</scope>
    <source>
        <strain evidence="2 3">DSM 13343</strain>
    </source>
</reference>
<dbReference type="SUPFAM" id="SSF56300">
    <property type="entry name" value="Metallo-dependent phosphatases"/>
    <property type="match status" value="1"/>
</dbReference>
<organism evidence="2 3">
    <name type="scientific">Lacticaseibacillus manihotivorans DSM 13343 = JCM 12514</name>
    <dbReference type="NCBI Taxonomy" id="1423769"/>
    <lineage>
        <taxon>Bacteria</taxon>
        <taxon>Bacillati</taxon>
        <taxon>Bacillota</taxon>
        <taxon>Bacilli</taxon>
        <taxon>Lactobacillales</taxon>
        <taxon>Lactobacillaceae</taxon>
        <taxon>Lacticaseibacillus</taxon>
    </lineage>
</organism>
<dbReference type="AlphaFoldDB" id="A0A0R1RFR4"/>
<dbReference type="InterPro" id="IPR004843">
    <property type="entry name" value="Calcineurin-like_PHP"/>
</dbReference>
<feature type="domain" description="Calcineurin-like phosphoesterase" evidence="1">
    <location>
        <begin position="34"/>
        <end position="289"/>
    </location>
</feature>
<dbReference type="InterPro" id="IPR029052">
    <property type="entry name" value="Metallo-depent_PP-like"/>
</dbReference>
<evidence type="ECO:0000313" key="2">
    <source>
        <dbReference type="EMBL" id="KRL52200.1"/>
    </source>
</evidence>
<dbReference type="Gene3D" id="3.60.21.10">
    <property type="match status" value="1"/>
</dbReference>
<comment type="caution">
    <text evidence="2">The sequence shown here is derived from an EMBL/GenBank/DDBJ whole genome shotgun (WGS) entry which is preliminary data.</text>
</comment>
<dbReference type="Proteomes" id="UP000051790">
    <property type="component" value="Unassembled WGS sequence"/>
</dbReference>
<dbReference type="GO" id="GO:0016787">
    <property type="term" value="F:hydrolase activity"/>
    <property type="evidence" value="ECO:0007669"/>
    <property type="project" value="InterPro"/>
</dbReference>
<accession>A0A0R1RFR4</accession>
<dbReference type="Pfam" id="PF00149">
    <property type="entry name" value="Metallophos"/>
    <property type="match status" value="1"/>
</dbReference>
<keyword evidence="3" id="KW-1185">Reference proteome</keyword>
<protein>
    <recommendedName>
        <fullName evidence="1">Calcineurin-like phosphoesterase domain-containing protein</fullName>
    </recommendedName>
</protein>
<evidence type="ECO:0000259" key="1">
    <source>
        <dbReference type="Pfam" id="PF00149"/>
    </source>
</evidence>
<dbReference type="PATRIC" id="fig|1423769.4.peg.2866"/>